<evidence type="ECO:0008006" key="7">
    <source>
        <dbReference type="Google" id="ProtNLM"/>
    </source>
</evidence>
<feature type="region of interest" description="Disordered" evidence="1">
    <location>
        <begin position="226"/>
        <end position="254"/>
    </location>
</feature>
<feature type="domain" description="PH" evidence="3">
    <location>
        <begin position="745"/>
        <end position="887"/>
    </location>
</feature>
<feature type="compositionally biased region" description="Polar residues" evidence="1">
    <location>
        <begin position="446"/>
        <end position="455"/>
    </location>
</feature>
<organism evidence="5 6">
    <name type="scientific">Cladophialophora yegresii CBS 114405</name>
    <dbReference type="NCBI Taxonomy" id="1182544"/>
    <lineage>
        <taxon>Eukaryota</taxon>
        <taxon>Fungi</taxon>
        <taxon>Dikarya</taxon>
        <taxon>Ascomycota</taxon>
        <taxon>Pezizomycotina</taxon>
        <taxon>Eurotiomycetes</taxon>
        <taxon>Chaetothyriomycetidae</taxon>
        <taxon>Chaetothyriales</taxon>
        <taxon>Herpotrichiellaceae</taxon>
        <taxon>Cladophialophora</taxon>
    </lineage>
</organism>
<name>W9W9S2_9EURO</name>
<feature type="compositionally biased region" description="Low complexity" evidence="1">
    <location>
        <begin position="1688"/>
        <end position="1706"/>
    </location>
</feature>
<feature type="compositionally biased region" description="Low complexity" evidence="1">
    <location>
        <begin position="1593"/>
        <end position="1615"/>
    </location>
</feature>
<keyword evidence="6" id="KW-1185">Reference proteome</keyword>
<dbReference type="eggNOG" id="ENOG502QUWF">
    <property type="taxonomic scope" value="Eukaryota"/>
</dbReference>
<feature type="compositionally biased region" description="Basic residues" evidence="1">
    <location>
        <begin position="407"/>
        <end position="418"/>
    </location>
</feature>
<comment type="caution">
    <text evidence="5">The sequence shown here is derived from an EMBL/GenBank/DDBJ whole genome shotgun (WGS) entry which is preliminary data.</text>
</comment>
<feature type="region of interest" description="Disordered" evidence="1">
    <location>
        <begin position="1668"/>
        <end position="1738"/>
    </location>
</feature>
<dbReference type="Pfam" id="PF24340">
    <property type="entry name" value="DH_2"/>
    <property type="match status" value="1"/>
</dbReference>
<dbReference type="GeneID" id="19176794"/>
<dbReference type="InterPro" id="IPR056416">
    <property type="entry name" value="DH_2_fung"/>
</dbReference>
<feature type="compositionally biased region" description="Polar residues" evidence="1">
    <location>
        <begin position="369"/>
        <end position="378"/>
    </location>
</feature>
<feature type="compositionally biased region" description="Polar residues" evidence="1">
    <location>
        <begin position="1048"/>
        <end position="1060"/>
    </location>
</feature>
<feature type="compositionally biased region" description="Basic and acidic residues" evidence="1">
    <location>
        <begin position="475"/>
        <end position="485"/>
    </location>
</feature>
<feature type="compositionally biased region" description="Basic residues" evidence="1">
    <location>
        <begin position="8"/>
        <end position="24"/>
    </location>
</feature>
<gene>
    <name evidence="5" type="ORF">A1O7_02185</name>
</gene>
<feature type="compositionally biased region" description="Basic and acidic residues" evidence="1">
    <location>
        <begin position="82"/>
        <end position="110"/>
    </location>
</feature>
<feature type="compositionally biased region" description="Polar residues" evidence="1">
    <location>
        <begin position="1080"/>
        <end position="1107"/>
    </location>
</feature>
<dbReference type="Pfam" id="PF24345">
    <property type="entry name" value="PH_24"/>
    <property type="match status" value="1"/>
</dbReference>
<dbReference type="STRING" id="1182544.W9W9S2"/>
<feature type="compositionally biased region" description="Polar residues" evidence="1">
    <location>
        <begin position="1707"/>
        <end position="1716"/>
    </location>
</feature>
<dbReference type="HOGENOM" id="CLU_001976_0_0_1"/>
<dbReference type="OrthoDB" id="5408934at2759"/>
<feature type="compositionally biased region" description="Basic and acidic residues" evidence="1">
    <location>
        <begin position="230"/>
        <end position="249"/>
    </location>
</feature>
<dbReference type="EMBL" id="AMGW01000002">
    <property type="protein sequence ID" value="EXJ61755.1"/>
    <property type="molecule type" value="Genomic_DNA"/>
</dbReference>
<evidence type="ECO:0000259" key="2">
    <source>
        <dbReference type="Pfam" id="PF24340"/>
    </source>
</evidence>
<reference evidence="5 6" key="1">
    <citation type="submission" date="2013-03" db="EMBL/GenBank/DDBJ databases">
        <title>The Genome Sequence of Cladophialophora yegresii CBS 114405.</title>
        <authorList>
            <consortium name="The Broad Institute Genomics Platform"/>
            <person name="Cuomo C."/>
            <person name="de Hoog S."/>
            <person name="Gorbushina A."/>
            <person name="Walker B."/>
            <person name="Young S.K."/>
            <person name="Zeng Q."/>
            <person name="Gargeya S."/>
            <person name="Fitzgerald M."/>
            <person name="Haas B."/>
            <person name="Abouelleil A."/>
            <person name="Allen A.W."/>
            <person name="Alvarado L."/>
            <person name="Arachchi H.M."/>
            <person name="Berlin A.M."/>
            <person name="Chapman S.B."/>
            <person name="Gainer-Dewar J."/>
            <person name="Goldberg J."/>
            <person name="Griggs A."/>
            <person name="Gujja S."/>
            <person name="Hansen M."/>
            <person name="Howarth C."/>
            <person name="Imamovic A."/>
            <person name="Ireland A."/>
            <person name="Larimer J."/>
            <person name="McCowan C."/>
            <person name="Murphy C."/>
            <person name="Pearson M."/>
            <person name="Poon T.W."/>
            <person name="Priest M."/>
            <person name="Roberts A."/>
            <person name="Saif S."/>
            <person name="Shea T."/>
            <person name="Sisk P."/>
            <person name="Sykes S."/>
            <person name="Wortman J."/>
            <person name="Nusbaum C."/>
            <person name="Birren B."/>
        </authorList>
    </citation>
    <scope>NUCLEOTIDE SEQUENCE [LARGE SCALE GENOMIC DNA]</scope>
    <source>
        <strain evidence="5 6">CBS 114405</strain>
    </source>
</reference>
<dbReference type="Proteomes" id="UP000019473">
    <property type="component" value="Unassembled WGS sequence"/>
</dbReference>
<feature type="region of interest" description="Disordered" evidence="1">
    <location>
        <begin position="307"/>
        <end position="536"/>
    </location>
</feature>
<feature type="compositionally biased region" description="Acidic residues" evidence="1">
    <location>
        <begin position="1280"/>
        <end position="1296"/>
    </location>
</feature>
<dbReference type="Pfam" id="PF24344">
    <property type="entry name" value="PH_23"/>
    <property type="match status" value="1"/>
</dbReference>
<feature type="region of interest" description="Disordered" evidence="1">
    <location>
        <begin position="1"/>
        <end position="43"/>
    </location>
</feature>
<feature type="domain" description="PH" evidence="4">
    <location>
        <begin position="1363"/>
        <end position="1504"/>
    </location>
</feature>
<dbReference type="InterPro" id="IPR056222">
    <property type="entry name" value="PH_23"/>
</dbReference>
<feature type="region of interest" description="Disordered" evidence="1">
    <location>
        <begin position="1408"/>
        <end position="1432"/>
    </location>
</feature>
<feature type="domain" description="DBL homology" evidence="2">
    <location>
        <begin position="534"/>
        <end position="731"/>
    </location>
</feature>
<evidence type="ECO:0000313" key="5">
    <source>
        <dbReference type="EMBL" id="EXJ61755.1"/>
    </source>
</evidence>
<proteinExistence type="predicted"/>
<accession>W9W9S2</accession>
<protein>
    <recommendedName>
        <fullName evidence="7">PI-PLC Y-box domain-containing protein</fullName>
    </recommendedName>
</protein>
<evidence type="ECO:0000259" key="3">
    <source>
        <dbReference type="Pfam" id="PF24344"/>
    </source>
</evidence>
<feature type="compositionally biased region" description="Low complexity" evidence="1">
    <location>
        <begin position="1009"/>
        <end position="1022"/>
    </location>
</feature>
<feature type="compositionally biased region" description="Low complexity" evidence="1">
    <location>
        <begin position="1329"/>
        <end position="1342"/>
    </location>
</feature>
<feature type="compositionally biased region" description="Polar residues" evidence="1">
    <location>
        <begin position="1673"/>
        <end position="1683"/>
    </location>
</feature>
<evidence type="ECO:0000259" key="4">
    <source>
        <dbReference type="Pfam" id="PF24345"/>
    </source>
</evidence>
<feature type="compositionally biased region" description="Basic and acidic residues" evidence="1">
    <location>
        <begin position="119"/>
        <end position="150"/>
    </location>
</feature>
<feature type="region of interest" description="Disordered" evidence="1">
    <location>
        <begin position="1149"/>
        <end position="1366"/>
    </location>
</feature>
<feature type="compositionally biased region" description="Basic and acidic residues" evidence="1">
    <location>
        <begin position="186"/>
        <end position="197"/>
    </location>
</feature>
<feature type="region of interest" description="Disordered" evidence="1">
    <location>
        <begin position="965"/>
        <end position="1026"/>
    </location>
</feature>
<dbReference type="VEuPathDB" id="FungiDB:A1O7_02185"/>
<feature type="compositionally biased region" description="Basic and acidic residues" evidence="1">
    <location>
        <begin position="419"/>
        <end position="432"/>
    </location>
</feature>
<feature type="compositionally biased region" description="Basic residues" evidence="1">
    <location>
        <begin position="331"/>
        <end position="340"/>
    </location>
</feature>
<feature type="region of interest" description="Disordered" evidence="1">
    <location>
        <begin position="1048"/>
        <end position="1121"/>
    </location>
</feature>
<sequence>MPAESAKKPARKTPKTYRTSRRTPPKVQNVESSQRDDAYEATTVQDRIRQWQAQGAAEALAPDAVSVRSIPASECPSSVTRPRSEHGDESSVRGDGGTREKSEGVRDKARSKSAPRRRIVSDEHWKSKEDARDKASKPTNSRRPESRRYDPSYTSNQERSKESRRSRSHQQLPTDGEIKTAIPFDDGIRVKPLDHEGPQPAEDSQSYGDVESRADDELARHLTMESMIPCDHEKYSEGSIRANDDDTSPRKSSRYAELLGRGGDAVQAMELPKARRGGLLGKTRGKIMKSETLLPVNNRIPSIEAWLDEQPDPFMDNGDREDLPPVEVPKPLRKRAHRKRTSEAKPGLADPNQIWDSISTPVEPGPPDTSKQLDSVTSPDGDRESAPRLRNRRKADQDDDDGSPSSLRRRGAKVRRRRDISTKDMMNSRDDPEAAGCLAEDPSLEEPTTASTSPPNRRCPPVGGHQPATTASPETFREPPREQRPDPPVPQESNGLRRKLTTHEDLMSVLSMPRGSRNRRSARAARRSRVKQHSSSAREVLYGLSVDEQKYARELQTLVDGVIPVLLQCALSRTNSAAAAELFLSSDSGSDEMNMTKSIVEMGIALERLKTLHKRIPLGDMDSLLSWAKTSERAYRDYLHAWRLGFEDVVVNLAPINSSTPPEQGISRDEAGDLVDGEGKKADVAYLLKRPLVRVKAFSKAFTRIRDQSDLALAVQMATTYADLTALARRRNQEEQARLEDNLAANVDATKSRDIRTMAAMTQVNVNRTRRVKARDFFNLTVYHSSGQRLDCGIELVFRDNARGDPVGGDVLVCEVDDTSKWLLFAPIELNSVSARRGEEGFDLVIMVRGLAGLGKEWHELLALKTDDKEAVTEWMNMLGSNPLPPRLNRTPDFVHPPAPLAVTAAFESRPEQADAHSQISDKATTVEQLDVPIGEPSVLGAHSKPSRGSKPSIPIVHVPSPGLSLGGGLAPKPVPQYRVPPTTITRKPVPSAVSSDRSTISDRSLRDSATILTTSSKTTSTRPGYLAGHAEKSEAFRSSQPPIIQQASEETRTQTQSANHKGVSKTLKGAHASDGWPSSPVSHHNQAPKSTAATASPQESQTLKQHSTTPSPLPTTGLEAPVQRPAYHRAVSSTPSKDLPTVNKLRIQPAHQKPSSVQTVQQSPEVQRLSPQEDQWAHQSNRGQKGSTKSKIYTEDIPPPPVHNQRQDRPVRLSLGASPSPPSTPPQRSGILLPISNNNPGLVPKPTPSPSDKTLKPRTSSPLKHEYAPSTSSGSSSDSDSDSESDTCSDTSEDVVSEHGDVPTPLVAITGADRRASKPSMPPPMPPSSYQGTGTSTGTRTLAPSDSASQGPYRRVPSSAAAPAHKKSRTIALICSWSDRGMWEQIHPDECSIVISPGLIEAFEMSAAHSVPQSRPTDDSDSRASSPGQQPLVAFELTPIVPLRRGTALDISIRSPPTPNSKIRITNNVMFRSRNPEECEALYGMINWARCNNPTYIQLQNARPARQPSVTFNVGQASHTRAKSSSWFSFGSQKKSSYRASSAPTPASVDFSVESSGTTTSAFSAFKRFSVSNAFNLNRSSVLRKEGGVGTPGSLYSSSSGTRTGSGSSTPAPSQAGFIPGHDGPNVPSTSAAAAEGGGMVNNMKIRLYVRKGQHWENLGAARLTVLPSASPPQSGQTTSRHSGVLAGASSPPATPAHSHSRSASNLTPVGQPSITRGPRLPSSSHTPHRVHGNGREKRILITRNKDRDVVLLDSVLGESCFERVMQTGVAVKVWNEDEVIAHTGGVTLGKERVYMLQFAGAREAGWVFGLVGTYRYGAGE</sequence>
<feature type="compositionally biased region" description="Polar residues" evidence="1">
    <location>
        <begin position="1154"/>
        <end position="1192"/>
    </location>
</feature>
<dbReference type="InterPro" id="IPR056223">
    <property type="entry name" value="PH_24"/>
</dbReference>
<evidence type="ECO:0000313" key="6">
    <source>
        <dbReference type="Proteomes" id="UP000019473"/>
    </source>
</evidence>
<feature type="region of interest" description="Disordered" evidence="1">
    <location>
        <begin position="1585"/>
        <end position="1636"/>
    </location>
</feature>
<feature type="compositionally biased region" description="Basic residues" evidence="1">
    <location>
        <begin position="516"/>
        <end position="532"/>
    </location>
</feature>
<evidence type="ECO:0000256" key="1">
    <source>
        <dbReference type="SAM" id="MobiDB-lite"/>
    </source>
</evidence>
<feature type="compositionally biased region" description="Low complexity" evidence="1">
    <location>
        <begin position="1108"/>
        <end position="1117"/>
    </location>
</feature>
<dbReference type="RefSeq" id="XP_007754409.1">
    <property type="nucleotide sequence ID" value="XM_007756219.1"/>
</dbReference>
<feature type="region of interest" description="Disordered" evidence="1">
    <location>
        <begin position="61"/>
        <end position="214"/>
    </location>
</feature>